<sequence length="825" mass="93990">MALGNPKPWPSSLPLVVLIPAVLLCALGTLIALDFFQGRDMMRAHLKQAQEHLLMQRARQMEQLLVAAGPSRIGDVAEQSLLQWAQEEELLAAAIVDRDQRIYFGSRLVWRGGQASRLLEGYENERARKALLSGLPKVLSDPQRGSLHLYYPLAQLKPHMQPRLIYMEQDLTALNQISQDLFVQRLFNLWSFGLVLLLLLWAIGHRCLAQPLQQIQQQSRRLGESTLDMLPQSRIKEFDQLILTLGQANSRLRQGYAQLVESEQRWLYAVEGIKAGVWDWYLDSQRVYFSHHWKAMLGYRDDELMASYAAWEQRLHPDDRERVVRQLEEYVAAKSGLFENLYRLRHREGHYVWVQDRALIVDWDANGDPCRIVGSHLDVSDEVGRRSHERRDNNNASRMAVVSQLETLLTQLETPGYALLFYLDMDDFKLINDAHGYEAGDRLLAQVQTRLEKLWPDATLLRRMQGDEFVVLLTGLDPQRQALVSQAQEAAESILQAVSQGWLLEGEALHLGTSVGMTLFQPGPQLRGAELLTQAELAVYQCKAQGRGGYVLYKSDLQQKVRQQLWLRDALSQGLNQGEISLYYQPIMDASGNIHAAEALLRWHNPQRGEIVPNQFLPVAERYGLCHELAELQLAQACRDMAVMRRYGLSEMMINVSPRQLLWPPFVDRLLHHLEEQGLPAKMLVLELSEHHLPKVDKALLLVLTRLKDIGVRLALDNFGAGFLALSQLGQLPVRRLKLDTRYLCGGGNEPARPLLMAQADLAEALQLEWMAEGVDDESCYRLLQERGCERFQGYLFSAPRPLDGFLSLLRTKGQIPPRTTTELS</sequence>
<dbReference type="InterPro" id="IPR001633">
    <property type="entry name" value="EAL_dom"/>
</dbReference>
<dbReference type="PANTHER" id="PTHR44757">
    <property type="entry name" value="DIGUANYLATE CYCLASE DGCP"/>
    <property type="match status" value="1"/>
</dbReference>
<dbReference type="Pfam" id="PF00990">
    <property type="entry name" value="GGDEF"/>
    <property type="match status" value="1"/>
</dbReference>
<dbReference type="CDD" id="cd01948">
    <property type="entry name" value="EAL"/>
    <property type="match status" value="1"/>
</dbReference>
<dbReference type="PROSITE" id="PS50883">
    <property type="entry name" value="EAL"/>
    <property type="match status" value="1"/>
</dbReference>
<dbReference type="Pfam" id="PF00563">
    <property type="entry name" value="EAL"/>
    <property type="match status" value="1"/>
</dbReference>
<gene>
    <name evidence="5" type="ORF">SAMN02745129_3581</name>
</gene>
<feature type="domain" description="EAL" evidence="3">
    <location>
        <begin position="564"/>
        <end position="814"/>
    </location>
</feature>
<evidence type="ECO:0000259" key="4">
    <source>
        <dbReference type="PROSITE" id="PS50887"/>
    </source>
</evidence>
<dbReference type="SMART" id="SM00052">
    <property type="entry name" value="EAL"/>
    <property type="match status" value="1"/>
</dbReference>
<evidence type="ECO:0000259" key="3">
    <source>
        <dbReference type="PROSITE" id="PS50883"/>
    </source>
</evidence>
<dbReference type="CDD" id="cd01949">
    <property type="entry name" value="GGDEF"/>
    <property type="match status" value="1"/>
</dbReference>
<dbReference type="InterPro" id="IPR035919">
    <property type="entry name" value="EAL_sf"/>
</dbReference>
<dbReference type="SUPFAM" id="SSF141868">
    <property type="entry name" value="EAL domain-like"/>
    <property type="match status" value="1"/>
</dbReference>
<protein>
    <submittedName>
        <fullName evidence="5">PAS domain S-box-containing protein/diguanylate cyclase (GGDEF) domain-containing protein</fullName>
    </submittedName>
</protein>
<evidence type="ECO:0000256" key="1">
    <source>
        <dbReference type="SAM" id="Phobius"/>
    </source>
</evidence>
<accession>A0A1M5XPC8</accession>
<dbReference type="PROSITE" id="PS50112">
    <property type="entry name" value="PAS"/>
    <property type="match status" value="1"/>
</dbReference>
<dbReference type="InterPro" id="IPR000014">
    <property type="entry name" value="PAS"/>
</dbReference>
<dbReference type="Proteomes" id="UP000184268">
    <property type="component" value="Unassembled WGS sequence"/>
</dbReference>
<dbReference type="Gene3D" id="3.30.450.20">
    <property type="entry name" value="PAS domain"/>
    <property type="match status" value="1"/>
</dbReference>
<dbReference type="SMART" id="SM00091">
    <property type="entry name" value="PAS"/>
    <property type="match status" value="1"/>
</dbReference>
<feature type="transmembrane region" description="Helical" evidence="1">
    <location>
        <begin position="186"/>
        <end position="204"/>
    </location>
</feature>
<dbReference type="InterPro" id="IPR029787">
    <property type="entry name" value="Nucleotide_cyclase"/>
</dbReference>
<keyword evidence="6" id="KW-1185">Reference proteome</keyword>
<dbReference type="InterPro" id="IPR000160">
    <property type="entry name" value="GGDEF_dom"/>
</dbReference>
<dbReference type="OrthoDB" id="1316910at2"/>
<dbReference type="Gene3D" id="3.20.20.450">
    <property type="entry name" value="EAL domain"/>
    <property type="match status" value="1"/>
</dbReference>
<dbReference type="SUPFAM" id="SSF55785">
    <property type="entry name" value="PYP-like sensor domain (PAS domain)"/>
    <property type="match status" value="1"/>
</dbReference>
<feature type="transmembrane region" description="Helical" evidence="1">
    <location>
        <begin position="12"/>
        <end position="36"/>
    </location>
</feature>
<reference evidence="5 6" key="1">
    <citation type="submission" date="2016-11" db="EMBL/GenBank/DDBJ databases">
        <authorList>
            <person name="Jaros S."/>
            <person name="Januszkiewicz K."/>
            <person name="Wedrychowicz H."/>
        </authorList>
    </citation>
    <scope>NUCLEOTIDE SEQUENCE [LARGE SCALE GENOMIC DNA]</scope>
    <source>
        <strain evidence="5 6">DSM 16917</strain>
    </source>
</reference>
<dbReference type="STRING" id="299255.SAMN02745129_3581"/>
<name>A0A1M5XPC8_9GAMM</name>
<dbReference type="NCBIfam" id="TIGR00229">
    <property type="entry name" value="sensory_box"/>
    <property type="match status" value="1"/>
</dbReference>
<feature type="domain" description="PAS" evidence="2">
    <location>
        <begin position="262"/>
        <end position="334"/>
    </location>
</feature>
<dbReference type="NCBIfam" id="TIGR00254">
    <property type="entry name" value="GGDEF"/>
    <property type="match status" value="1"/>
</dbReference>
<dbReference type="PANTHER" id="PTHR44757:SF2">
    <property type="entry name" value="BIOFILM ARCHITECTURE MAINTENANCE PROTEIN MBAA"/>
    <property type="match status" value="1"/>
</dbReference>
<dbReference type="PROSITE" id="PS50887">
    <property type="entry name" value="GGDEF"/>
    <property type="match status" value="1"/>
</dbReference>
<dbReference type="CDD" id="cd00130">
    <property type="entry name" value="PAS"/>
    <property type="match status" value="1"/>
</dbReference>
<evidence type="ECO:0000259" key="2">
    <source>
        <dbReference type="PROSITE" id="PS50112"/>
    </source>
</evidence>
<dbReference type="Pfam" id="PF08447">
    <property type="entry name" value="PAS_3"/>
    <property type="match status" value="1"/>
</dbReference>
<dbReference type="SMART" id="SM00086">
    <property type="entry name" value="PAC"/>
    <property type="match status" value="1"/>
</dbReference>
<dbReference type="RefSeq" id="WP_067659804.1">
    <property type="nucleotide sequence ID" value="NZ_FQXG01000006.1"/>
</dbReference>
<dbReference type="Gene3D" id="3.30.70.270">
    <property type="match status" value="1"/>
</dbReference>
<dbReference type="SMART" id="SM00267">
    <property type="entry name" value="GGDEF"/>
    <property type="match status" value="1"/>
</dbReference>
<organism evidence="5 6">
    <name type="scientific">Ferrimonas marina</name>
    <dbReference type="NCBI Taxonomy" id="299255"/>
    <lineage>
        <taxon>Bacteria</taxon>
        <taxon>Pseudomonadati</taxon>
        <taxon>Pseudomonadota</taxon>
        <taxon>Gammaproteobacteria</taxon>
        <taxon>Alteromonadales</taxon>
        <taxon>Ferrimonadaceae</taxon>
        <taxon>Ferrimonas</taxon>
    </lineage>
</organism>
<dbReference type="InterPro" id="IPR043128">
    <property type="entry name" value="Rev_trsase/Diguanyl_cyclase"/>
</dbReference>
<dbReference type="AlphaFoldDB" id="A0A1M5XPC8"/>
<dbReference type="InterPro" id="IPR001610">
    <property type="entry name" value="PAC"/>
</dbReference>
<proteinExistence type="predicted"/>
<dbReference type="InterPro" id="IPR013655">
    <property type="entry name" value="PAS_fold_3"/>
</dbReference>
<dbReference type="InterPro" id="IPR035965">
    <property type="entry name" value="PAS-like_dom_sf"/>
</dbReference>
<evidence type="ECO:0000313" key="6">
    <source>
        <dbReference type="Proteomes" id="UP000184268"/>
    </source>
</evidence>
<dbReference type="InterPro" id="IPR052155">
    <property type="entry name" value="Biofilm_reg_signaling"/>
</dbReference>
<dbReference type="EMBL" id="FQXG01000006">
    <property type="protein sequence ID" value="SHI01697.1"/>
    <property type="molecule type" value="Genomic_DNA"/>
</dbReference>
<dbReference type="SUPFAM" id="SSF55073">
    <property type="entry name" value="Nucleotide cyclase"/>
    <property type="match status" value="1"/>
</dbReference>
<keyword evidence="1" id="KW-0472">Membrane</keyword>
<feature type="domain" description="GGDEF" evidence="4">
    <location>
        <begin position="416"/>
        <end position="555"/>
    </location>
</feature>
<keyword evidence="1" id="KW-1133">Transmembrane helix</keyword>
<evidence type="ECO:0000313" key="5">
    <source>
        <dbReference type="EMBL" id="SHI01697.1"/>
    </source>
</evidence>
<keyword evidence="1" id="KW-0812">Transmembrane</keyword>